<dbReference type="GO" id="GO:0005634">
    <property type="term" value="C:nucleus"/>
    <property type="evidence" value="ECO:0007669"/>
    <property type="project" value="UniProtKB-SubCell"/>
</dbReference>
<dbReference type="InterPro" id="IPR036390">
    <property type="entry name" value="WH_DNA-bd_sf"/>
</dbReference>
<dbReference type="VEuPathDB" id="FungiDB:TAPDE_002311"/>
<keyword evidence="3" id="KW-0804">Transcription</keyword>
<dbReference type="GO" id="GO:0000978">
    <property type="term" value="F:RNA polymerase II cis-regulatory region sequence-specific DNA binding"/>
    <property type="evidence" value="ECO:0007669"/>
    <property type="project" value="TreeGrafter"/>
</dbReference>
<evidence type="ECO:0000256" key="5">
    <source>
        <dbReference type="PROSITE-ProRule" id="PRU00089"/>
    </source>
</evidence>
<evidence type="ECO:0000256" key="2">
    <source>
        <dbReference type="ARBA" id="ARBA00023125"/>
    </source>
</evidence>
<accession>R4XG53</accession>
<evidence type="ECO:0000259" key="7">
    <source>
        <dbReference type="PROSITE" id="PS50039"/>
    </source>
</evidence>
<feature type="region of interest" description="Disordered" evidence="6">
    <location>
        <begin position="90"/>
        <end position="112"/>
    </location>
</feature>
<evidence type="ECO:0000256" key="3">
    <source>
        <dbReference type="ARBA" id="ARBA00023163"/>
    </source>
</evidence>
<dbReference type="CDD" id="cd00059">
    <property type="entry name" value="FH_FOX"/>
    <property type="match status" value="1"/>
</dbReference>
<gene>
    <name evidence="8" type="ORF">TAPDE_002311</name>
</gene>
<organism evidence="8 9">
    <name type="scientific">Taphrina deformans (strain PYCC 5710 / ATCC 11124 / CBS 356.35 / IMI 108563 / JCM 9778 / NBRC 8474)</name>
    <name type="common">Peach leaf curl fungus</name>
    <name type="synonym">Lalaria deformans</name>
    <dbReference type="NCBI Taxonomy" id="1097556"/>
    <lineage>
        <taxon>Eukaryota</taxon>
        <taxon>Fungi</taxon>
        <taxon>Dikarya</taxon>
        <taxon>Ascomycota</taxon>
        <taxon>Taphrinomycotina</taxon>
        <taxon>Taphrinomycetes</taxon>
        <taxon>Taphrinales</taxon>
        <taxon>Taphrinaceae</taxon>
        <taxon>Taphrina</taxon>
    </lineage>
</organism>
<comment type="caution">
    <text evidence="8">The sequence shown here is derived from an EMBL/GenBank/DDBJ whole genome shotgun (WGS) entry which is preliminary data.</text>
</comment>
<dbReference type="PROSITE" id="PS00658">
    <property type="entry name" value="FORK_HEAD_2"/>
    <property type="match status" value="1"/>
</dbReference>
<dbReference type="PANTHER" id="PTHR46078:SF2">
    <property type="entry name" value="FORK-HEAD DOMAIN-CONTAINING PROTEIN"/>
    <property type="match status" value="1"/>
</dbReference>
<dbReference type="Pfam" id="PF00250">
    <property type="entry name" value="Forkhead"/>
    <property type="match status" value="1"/>
</dbReference>
<dbReference type="EMBL" id="CAHR02000082">
    <property type="protein sequence ID" value="CCG82364.1"/>
    <property type="molecule type" value="Genomic_DNA"/>
</dbReference>
<dbReference type="PRINTS" id="PR00053">
    <property type="entry name" value="FORKHEAD"/>
</dbReference>
<evidence type="ECO:0000256" key="6">
    <source>
        <dbReference type="SAM" id="MobiDB-lite"/>
    </source>
</evidence>
<proteinExistence type="predicted"/>
<feature type="region of interest" description="Disordered" evidence="6">
    <location>
        <begin position="177"/>
        <end position="201"/>
    </location>
</feature>
<feature type="compositionally biased region" description="Low complexity" evidence="6">
    <location>
        <begin position="308"/>
        <end position="318"/>
    </location>
</feature>
<evidence type="ECO:0000256" key="1">
    <source>
        <dbReference type="ARBA" id="ARBA00023015"/>
    </source>
</evidence>
<sequence length="531" mass="59313">MLKLVSQADTLSAEDMAANSYASEEDSVLNQYAQRHRCQRPNLSASVDTSSDHPSFLPSMLASVEENKTTNNSIWNPSPRHFYTVPDPIRTDGSFSPARTSDHEGSQQYATSVHERRFSDVSGLLTASSAFTSPIEPFSAGFLAEQPQLHEPEEKEFSQPSRLPSSLLQDVYATARTSDQYDCKQPPGTTSTGASTNSSTVPVDLSRLDLKLTLGVEGKPYSYAQLITYAIAHAPNGKLTLSEIYDWCTEHFPYFKKQTNPGWKNSIRHNLSLNKTFVKVPRPVHEPGKGAYWALDGQSLMSGPITTSQSRNRQRSQSALEPLMRARQPASPLSNCRPRAGTNAARKEFSHVRNHQLSSHPSVMLKKENPSNSPYFRSFIPEQDYSDTCSQSGIQDFVVNQPTGYLQSCYPDFPNGPVKPYPRLRNISSFETFRRPQPNATYAMRGDYHSSLHTLSTNLPLNQMNLAEHNMTGWSADYYDTINSTTAPILIPRGYEPPGQITDWVLPEDQTMAAVQLHATDDDCTMQYDQH</sequence>
<keyword evidence="1" id="KW-0805">Transcription regulation</keyword>
<dbReference type="Proteomes" id="UP000013776">
    <property type="component" value="Unassembled WGS sequence"/>
</dbReference>
<dbReference type="GO" id="GO:0000981">
    <property type="term" value="F:DNA-binding transcription factor activity, RNA polymerase II-specific"/>
    <property type="evidence" value="ECO:0007669"/>
    <property type="project" value="TreeGrafter"/>
</dbReference>
<feature type="region of interest" description="Disordered" evidence="6">
    <location>
        <begin position="303"/>
        <end position="338"/>
    </location>
</feature>
<evidence type="ECO:0000313" key="9">
    <source>
        <dbReference type="Proteomes" id="UP000013776"/>
    </source>
</evidence>
<feature type="DNA-binding region" description="Fork-head" evidence="5">
    <location>
        <begin position="218"/>
        <end position="316"/>
    </location>
</feature>
<keyword evidence="2 5" id="KW-0238">DNA-binding</keyword>
<dbReference type="SUPFAM" id="SSF46785">
    <property type="entry name" value="Winged helix' DNA-binding domain"/>
    <property type="match status" value="1"/>
</dbReference>
<evidence type="ECO:0000313" key="8">
    <source>
        <dbReference type="EMBL" id="CCG82364.1"/>
    </source>
</evidence>
<evidence type="ECO:0000256" key="4">
    <source>
        <dbReference type="ARBA" id="ARBA00023242"/>
    </source>
</evidence>
<keyword evidence="9" id="KW-1185">Reference proteome</keyword>
<dbReference type="InterPro" id="IPR036388">
    <property type="entry name" value="WH-like_DNA-bd_sf"/>
</dbReference>
<name>R4XG53_TAPDE</name>
<dbReference type="PANTHER" id="PTHR46078">
    <property type="entry name" value="FORKHEAD BOX PROTEIN J2 FAMILY MEMBER"/>
    <property type="match status" value="1"/>
</dbReference>
<dbReference type="InterPro" id="IPR045912">
    <property type="entry name" value="FOXJ2/3-like"/>
</dbReference>
<dbReference type="STRING" id="1097556.R4XG53"/>
<dbReference type="eggNOG" id="KOG2294">
    <property type="taxonomic scope" value="Eukaryota"/>
</dbReference>
<dbReference type="Gene3D" id="1.10.10.10">
    <property type="entry name" value="Winged helix-like DNA-binding domain superfamily/Winged helix DNA-binding domain"/>
    <property type="match status" value="1"/>
</dbReference>
<comment type="subcellular location">
    <subcellularLocation>
        <location evidence="5">Nucleus</location>
    </subcellularLocation>
</comment>
<dbReference type="InterPro" id="IPR001766">
    <property type="entry name" value="Fork_head_dom"/>
</dbReference>
<protein>
    <submittedName>
        <fullName evidence="8">Forkhead transcription factor</fullName>
    </submittedName>
</protein>
<reference evidence="8 9" key="1">
    <citation type="journal article" date="2013" name="MBio">
        <title>Genome sequencing of the plant pathogen Taphrina deformans, the causal agent of peach leaf curl.</title>
        <authorList>
            <person name="Cisse O.H."/>
            <person name="Almeida J.M.G.C.F."/>
            <person name="Fonseca A."/>
            <person name="Kumar A.A."/>
            <person name="Salojaervi J."/>
            <person name="Overmyer K."/>
            <person name="Hauser P.M."/>
            <person name="Pagni M."/>
        </authorList>
    </citation>
    <scope>NUCLEOTIDE SEQUENCE [LARGE SCALE GENOMIC DNA]</scope>
    <source>
        <strain evidence="9">PYCC 5710 / ATCC 11124 / CBS 356.35 / IMI 108563 / JCM 9778 / NBRC 8474</strain>
    </source>
</reference>
<dbReference type="OrthoDB" id="5402974at2759"/>
<dbReference type="SMART" id="SM00339">
    <property type="entry name" value="FH"/>
    <property type="match status" value="1"/>
</dbReference>
<feature type="domain" description="Fork-head" evidence="7">
    <location>
        <begin position="218"/>
        <end position="316"/>
    </location>
</feature>
<dbReference type="InterPro" id="IPR030456">
    <property type="entry name" value="TF_fork_head_CS_2"/>
</dbReference>
<keyword evidence="4 5" id="KW-0539">Nucleus</keyword>
<feature type="compositionally biased region" description="Low complexity" evidence="6">
    <location>
        <begin position="188"/>
        <end position="200"/>
    </location>
</feature>
<dbReference type="FunFam" id="1.10.10.10:FF:000135">
    <property type="entry name" value="forkhead box protein G1"/>
    <property type="match status" value="1"/>
</dbReference>
<dbReference type="AlphaFoldDB" id="R4XG53"/>
<dbReference type="PROSITE" id="PS50039">
    <property type="entry name" value="FORK_HEAD_3"/>
    <property type="match status" value="1"/>
</dbReference>